<dbReference type="Pfam" id="PF06849">
    <property type="entry name" value="DUF1246"/>
    <property type="match status" value="1"/>
</dbReference>
<keyword evidence="9" id="KW-0464">Manganese</keyword>
<dbReference type="SUPFAM" id="SSF52440">
    <property type="entry name" value="PreATP-grasp domain"/>
    <property type="match status" value="1"/>
</dbReference>
<sequence length="330" mass="37815">MNKQYTIATLGSHSALQILKGAHDEGFKTLVIALKKQVSFYQRFPFIDEIISVNAFSEFPEIEKKLKDKKIIVIPHGSFVAYLEMEGNKKMTLPYFGNKKVLDFEFDRIKQGDWLKKSGINTPEEYKNIQDVEFPVIIKSYGAAGGKGYFLVNNKQDLETKIKLFKNKKFIIQKYIIGVPLYIHYFYSPLTKTLEILSMDRRYETNVDSLGRIPFNVEPSYVVVGNSPLVLRESMLPEAYEMGEKVVKKSRELINSQGLFGPFCLETIITPDQKFYVIEISARIVAGTNLFIKGSPYSDLLYNEPMSTGRRIAREIKTAIKENKLSQILD</sequence>
<dbReference type="Pfam" id="PF06973">
    <property type="entry name" value="DUF1297"/>
    <property type="match status" value="1"/>
</dbReference>
<organism evidence="12 13">
    <name type="scientific">Candidatus Roizmanbacteria bacterium GW2011_GWA2_34_18</name>
    <dbReference type="NCBI Taxonomy" id="1618477"/>
    <lineage>
        <taxon>Bacteria</taxon>
        <taxon>Candidatus Roizmaniibacteriota</taxon>
    </lineage>
</organism>
<evidence type="ECO:0000256" key="9">
    <source>
        <dbReference type="ARBA" id="ARBA00023211"/>
    </source>
</evidence>
<evidence type="ECO:0000259" key="11">
    <source>
        <dbReference type="PROSITE" id="PS50975"/>
    </source>
</evidence>
<comment type="cofactor">
    <cofactor evidence="1">
        <name>Mn(2+)</name>
        <dbReference type="ChEBI" id="CHEBI:29035"/>
    </cofactor>
</comment>
<dbReference type="InterPro" id="IPR010672">
    <property type="entry name" value="IMP_biosynth_PurP_N"/>
</dbReference>
<dbReference type="AlphaFoldDB" id="A0A0G0E0L2"/>
<dbReference type="InterPro" id="IPR013815">
    <property type="entry name" value="ATP_grasp_subdomain_1"/>
</dbReference>
<dbReference type="Gene3D" id="3.30.470.20">
    <property type="entry name" value="ATP-grasp fold, B domain"/>
    <property type="match status" value="1"/>
</dbReference>
<name>A0A0G0E0L2_9BACT</name>
<dbReference type="HAMAP" id="MF_01163">
    <property type="entry name" value="IMP_biosynth_PurP"/>
    <property type="match status" value="1"/>
</dbReference>
<dbReference type="EMBL" id="LBPP01000007">
    <property type="protein sequence ID" value="KKP60892.1"/>
    <property type="molecule type" value="Genomic_DNA"/>
</dbReference>
<reference evidence="12 13" key="1">
    <citation type="journal article" date="2015" name="Nature">
        <title>rRNA introns, odd ribosomes, and small enigmatic genomes across a large radiation of phyla.</title>
        <authorList>
            <person name="Brown C.T."/>
            <person name="Hug L.A."/>
            <person name="Thomas B.C."/>
            <person name="Sharon I."/>
            <person name="Castelle C.J."/>
            <person name="Singh A."/>
            <person name="Wilkins M.J."/>
            <person name="Williams K.H."/>
            <person name="Banfield J.F."/>
        </authorList>
    </citation>
    <scope>NUCLEOTIDE SEQUENCE [LARGE SCALE GENOMIC DNA]</scope>
</reference>
<evidence type="ECO:0000256" key="6">
    <source>
        <dbReference type="ARBA" id="ARBA00022755"/>
    </source>
</evidence>
<evidence type="ECO:0000256" key="2">
    <source>
        <dbReference type="ARBA" id="ARBA00001946"/>
    </source>
</evidence>
<dbReference type="GO" id="GO:0016879">
    <property type="term" value="F:ligase activity, forming carbon-nitrogen bonds"/>
    <property type="evidence" value="ECO:0007669"/>
    <property type="project" value="InterPro"/>
</dbReference>
<dbReference type="InterPro" id="IPR023656">
    <property type="entry name" value="IMP_biosynth_PurP"/>
</dbReference>
<evidence type="ECO:0000256" key="10">
    <source>
        <dbReference type="PROSITE-ProRule" id="PRU00409"/>
    </source>
</evidence>
<dbReference type="GO" id="GO:0005524">
    <property type="term" value="F:ATP binding"/>
    <property type="evidence" value="ECO:0007669"/>
    <property type="project" value="UniProtKB-UniRule"/>
</dbReference>
<keyword evidence="3" id="KW-0436">Ligase</keyword>
<keyword evidence="5 10" id="KW-0547">Nucleotide-binding</keyword>
<evidence type="ECO:0000256" key="5">
    <source>
        <dbReference type="ARBA" id="ARBA00022741"/>
    </source>
</evidence>
<evidence type="ECO:0000256" key="4">
    <source>
        <dbReference type="ARBA" id="ARBA00022723"/>
    </source>
</evidence>
<accession>A0A0G0E0L2</accession>
<dbReference type="Gene3D" id="3.40.50.20">
    <property type="match status" value="1"/>
</dbReference>
<dbReference type="PANTHER" id="PTHR38147">
    <property type="entry name" value="5-FORMAMINOIMIDAZOLE-4-CARBOXAMIDE-1-(BETA)-D-RIBOFURANOSYL 5'-MONOPHOSPHATE SYNTHETASE-RELATED"/>
    <property type="match status" value="1"/>
</dbReference>
<evidence type="ECO:0000256" key="1">
    <source>
        <dbReference type="ARBA" id="ARBA00001936"/>
    </source>
</evidence>
<evidence type="ECO:0000256" key="3">
    <source>
        <dbReference type="ARBA" id="ARBA00022598"/>
    </source>
</evidence>
<evidence type="ECO:0000256" key="7">
    <source>
        <dbReference type="ARBA" id="ARBA00022840"/>
    </source>
</evidence>
<comment type="cofactor">
    <cofactor evidence="2">
        <name>Mg(2+)</name>
        <dbReference type="ChEBI" id="CHEBI:18420"/>
    </cofactor>
</comment>
<evidence type="ECO:0000313" key="13">
    <source>
        <dbReference type="Proteomes" id="UP000034688"/>
    </source>
</evidence>
<dbReference type="PIRSF" id="PIRSF004602">
    <property type="entry name" value="ATPgrasp_PurP"/>
    <property type="match status" value="1"/>
</dbReference>
<comment type="caution">
    <text evidence="12">The sequence shown here is derived from an EMBL/GenBank/DDBJ whole genome shotgun (WGS) entry which is preliminary data.</text>
</comment>
<dbReference type="GO" id="GO:0006188">
    <property type="term" value="P:IMP biosynthetic process"/>
    <property type="evidence" value="ECO:0007669"/>
    <property type="project" value="InterPro"/>
</dbReference>
<keyword evidence="7 10" id="KW-0067">ATP-binding</keyword>
<gene>
    <name evidence="12" type="ORF">UR54_C0007G0005</name>
</gene>
<dbReference type="SUPFAM" id="SSF56059">
    <property type="entry name" value="Glutathione synthetase ATP-binding domain-like"/>
    <property type="match status" value="1"/>
</dbReference>
<dbReference type="InterPro" id="IPR011761">
    <property type="entry name" value="ATP-grasp"/>
</dbReference>
<dbReference type="STRING" id="1618477.UR54_C0007G0005"/>
<keyword evidence="8" id="KW-0460">Magnesium</keyword>
<dbReference type="InterPro" id="IPR009720">
    <property type="entry name" value="IMP_biosynth_PurP_C"/>
</dbReference>
<protein>
    <submittedName>
        <fullName evidence="12">5-formaminoimidazole-4-carboxamide-1-(Beta)-D-ribofuranosyl 5'-monophosphate synthetase</fullName>
    </submittedName>
</protein>
<dbReference type="PANTHER" id="PTHR38147:SF2">
    <property type="entry name" value="5-FORMAMINOIMIDAZOLE-4-CARBOXAMIDE-1-(BETA)-D-RIBOFURANOSYL 5'-MONOPHOSPHATE SYNTHETASE"/>
    <property type="match status" value="1"/>
</dbReference>
<dbReference type="Proteomes" id="UP000034688">
    <property type="component" value="Unassembled WGS sequence"/>
</dbReference>
<dbReference type="PATRIC" id="fig|1618477.3.peg.149"/>
<dbReference type="Gene3D" id="3.30.1490.20">
    <property type="entry name" value="ATP-grasp fold, A domain"/>
    <property type="match status" value="1"/>
</dbReference>
<feature type="domain" description="ATP-grasp" evidence="11">
    <location>
        <begin position="99"/>
        <end position="321"/>
    </location>
</feature>
<proteinExistence type="inferred from homology"/>
<evidence type="ECO:0000256" key="8">
    <source>
        <dbReference type="ARBA" id="ARBA00022842"/>
    </source>
</evidence>
<dbReference type="GO" id="GO:0000287">
    <property type="term" value="F:magnesium ion binding"/>
    <property type="evidence" value="ECO:0007669"/>
    <property type="project" value="InterPro"/>
</dbReference>
<dbReference type="PROSITE" id="PS50975">
    <property type="entry name" value="ATP_GRASP"/>
    <property type="match status" value="1"/>
</dbReference>
<dbReference type="InterPro" id="IPR016185">
    <property type="entry name" value="PreATP-grasp_dom_sf"/>
</dbReference>
<evidence type="ECO:0000313" key="12">
    <source>
        <dbReference type="EMBL" id="KKP60892.1"/>
    </source>
</evidence>
<keyword evidence="6" id="KW-0658">Purine biosynthesis</keyword>
<keyword evidence="4" id="KW-0479">Metal-binding</keyword>